<dbReference type="Pfam" id="PF01638">
    <property type="entry name" value="HxlR"/>
    <property type="match status" value="1"/>
</dbReference>
<dbReference type="Proteomes" id="UP000199650">
    <property type="component" value="Unassembled WGS sequence"/>
</dbReference>
<evidence type="ECO:0000256" key="2">
    <source>
        <dbReference type="ARBA" id="ARBA00023125"/>
    </source>
</evidence>
<dbReference type="SUPFAM" id="SSF46785">
    <property type="entry name" value="Winged helix' DNA-binding domain"/>
    <property type="match status" value="1"/>
</dbReference>
<dbReference type="Gene3D" id="1.10.10.10">
    <property type="entry name" value="Winged helix-like DNA-binding domain superfamily/Winged helix DNA-binding domain"/>
    <property type="match status" value="1"/>
</dbReference>
<dbReference type="PANTHER" id="PTHR33204:SF18">
    <property type="entry name" value="TRANSCRIPTIONAL REGULATORY PROTEIN"/>
    <property type="match status" value="1"/>
</dbReference>
<accession>A0A1I0NTD5</accession>
<keyword evidence="3" id="KW-0804">Transcription</keyword>
<sequence>MNTRKNMLFCPVTMACEVLQPRWTIQILAEMWWGSTRFNEIRRGIPGISPTLLTKRLKELQAHGLIERVENSATGMIEYLRTAAAVELEPVIQALGNWAYRNTNTMNGICDADAKGFVWNLRRSIDVSELPARRVAIQISFPEQETGEKNFWIVCKPGAPVDICYLDPGHNVDLFITAELAAMISVYFGHTSLSTEIDGGRIILLGQASLARSIDRWLIVSSYGEGILAEMHSSGV</sequence>
<dbReference type="GO" id="GO:0003677">
    <property type="term" value="F:DNA binding"/>
    <property type="evidence" value="ECO:0007669"/>
    <property type="project" value="UniProtKB-KW"/>
</dbReference>
<keyword evidence="1" id="KW-0805">Transcription regulation</keyword>
<feature type="domain" description="HTH hxlR-type" evidence="4">
    <location>
        <begin position="10"/>
        <end position="107"/>
    </location>
</feature>
<dbReference type="InterPro" id="IPR002577">
    <property type="entry name" value="HTH_HxlR"/>
</dbReference>
<dbReference type="PROSITE" id="PS51257">
    <property type="entry name" value="PROKAR_LIPOPROTEIN"/>
    <property type="match status" value="1"/>
</dbReference>
<evidence type="ECO:0000256" key="1">
    <source>
        <dbReference type="ARBA" id="ARBA00023015"/>
    </source>
</evidence>
<dbReference type="InterPro" id="IPR036388">
    <property type="entry name" value="WH-like_DNA-bd_sf"/>
</dbReference>
<gene>
    <name evidence="5" type="ORF">SAMN05444851_1088</name>
</gene>
<reference evidence="5 6" key="1">
    <citation type="submission" date="2016-10" db="EMBL/GenBank/DDBJ databases">
        <authorList>
            <person name="de Groot N.N."/>
        </authorList>
    </citation>
    <scope>NUCLEOTIDE SEQUENCE [LARGE SCALE GENOMIC DNA]</scope>
    <source>
        <strain evidence="5 6">DSM 29439</strain>
    </source>
</reference>
<keyword evidence="6" id="KW-1185">Reference proteome</keyword>
<dbReference type="RefSeq" id="WP_091428949.1">
    <property type="nucleotide sequence ID" value="NZ_FOJB01000001.1"/>
</dbReference>
<dbReference type="PANTHER" id="PTHR33204">
    <property type="entry name" value="TRANSCRIPTIONAL REGULATOR, MARR FAMILY"/>
    <property type="match status" value="1"/>
</dbReference>
<organism evidence="5 6">
    <name type="scientific">Aliiroseovarius sediminilitoris</name>
    <dbReference type="NCBI Taxonomy" id="1173584"/>
    <lineage>
        <taxon>Bacteria</taxon>
        <taxon>Pseudomonadati</taxon>
        <taxon>Pseudomonadota</taxon>
        <taxon>Alphaproteobacteria</taxon>
        <taxon>Rhodobacterales</taxon>
        <taxon>Paracoccaceae</taxon>
        <taxon>Aliiroseovarius</taxon>
    </lineage>
</organism>
<keyword evidence="2" id="KW-0238">DNA-binding</keyword>
<name>A0A1I0NTD5_9RHOB</name>
<protein>
    <submittedName>
        <fullName evidence="5">Transcriptional regulator, HxlR family</fullName>
    </submittedName>
</protein>
<proteinExistence type="predicted"/>
<dbReference type="EMBL" id="FOJB01000001">
    <property type="protein sequence ID" value="SEW04963.1"/>
    <property type="molecule type" value="Genomic_DNA"/>
</dbReference>
<evidence type="ECO:0000256" key="3">
    <source>
        <dbReference type="ARBA" id="ARBA00023163"/>
    </source>
</evidence>
<evidence type="ECO:0000259" key="4">
    <source>
        <dbReference type="PROSITE" id="PS51118"/>
    </source>
</evidence>
<dbReference type="InterPro" id="IPR036390">
    <property type="entry name" value="WH_DNA-bd_sf"/>
</dbReference>
<evidence type="ECO:0000313" key="6">
    <source>
        <dbReference type="Proteomes" id="UP000199650"/>
    </source>
</evidence>
<dbReference type="STRING" id="1173584.SAMN05444851_1088"/>
<dbReference type="OrthoDB" id="9782219at2"/>
<dbReference type="PROSITE" id="PS51118">
    <property type="entry name" value="HTH_HXLR"/>
    <property type="match status" value="1"/>
</dbReference>
<dbReference type="AlphaFoldDB" id="A0A1I0NTD5"/>
<evidence type="ECO:0000313" key="5">
    <source>
        <dbReference type="EMBL" id="SEW04963.1"/>
    </source>
</evidence>